<dbReference type="GO" id="GO:0006631">
    <property type="term" value="P:fatty acid metabolic process"/>
    <property type="evidence" value="ECO:0007669"/>
    <property type="project" value="TreeGrafter"/>
</dbReference>
<dbReference type="InterPro" id="IPR045851">
    <property type="entry name" value="AMP-bd_C_sf"/>
</dbReference>
<sequence>MTRPLAAVLADTAARRPDAPAVIFEDTPVPYGLLWERARSYAAEMRRHGIGPGDRVGLLLPNTPHFPVAYYGTLALGATVVPMSTQLRSGEIEFVLADSGARALVCAAPTLDEGAKAAATAGATLFTVGVDDTDGVRLDPPEPAPPVAGYFPSSPDDIAAILYTSGTTGRPKGAMLSHRNIVTNIEVTAVSPFDVRPDDVLLCSLPLSHTFGQTCVMSVAFHAGATVVLMPRFTAPDALALMSRYGCTVFMGVPTMYHALLEAVPDGTPAPRLHRAYSGGSALAVPVLDRVQETFGCQVYEGYGLTETSPCVAYNQPGQVTRPGTVGTPIAGVEVGITRAGLEDRIELLPAGEVGEVVIRGHNVMSGYLGLPEATAAVLVGGWFRSGDLGVLEADGCLRLVDRKKDIVLRGGYNVYPREVEEALLRHPAVEQTAVIGIPDDRLGEEICAVVVTRPEFTQGPALAADIVAWSRDRLAGYKYPRRVEFTRALPTGHSGKVLKRLLVQRYA</sequence>
<dbReference type="EMBL" id="CP033073">
    <property type="protein sequence ID" value="AYN38652.1"/>
    <property type="molecule type" value="Genomic_DNA"/>
</dbReference>
<dbReference type="InterPro" id="IPR000873">
    <property type="entry name" value="AMP-dep_synth/lig_dom"/>
</dbReference>
<dbReference type="Proteomes" id="UP000268329">
    <property type="component" value="Chromosome"/>
</dbReference>
<dbReference type="SUPFAM" id="SSF56801">
    <property type="entry name" value="Acetyl-CoA synthetase-like"/>
    <property type="match status" value="1"/>
</dbReference>
<comment type="similarity">
    <text evidence="1">Belongs to the ATP-dependent AMP-binding enzyme family.</text>
</comment>
<dbReference type="PANTHER" id="PTHR43201">
    <property type="entry name" value="ACYL-COA SYNTHETASE"/>
    <property type="match status" value="1"/>
</dbReference>
<evidence type="ECO:0000256" key="1">
    <source>
        <dbReference type="ARBA" id="ARBA00006432"/>
    </source>
</evidence>
<dbReference type="AlphaFoldDB" id="A0A3G2JDQ5"/>
<evidence type="ECO:0000313" key="6">
    <source>
        <dbReference type="Proteomes" id="UP000268329"/>
    </source>
</evidence>
<dbReference type="InterPro" id="IPR042099">
    <property type="entry name" value="ANL_N_sf"/>
</dbReference>
<gene>
    <name evidence="5" type="ORF">D9753_06670</name>
</gene>
<dbReference type="Pfam" id="PF00501">
    <property type="entry name" value="AMP-binding"/>
    <property type="match status" value="1"/>
</dbReference>
<keyword evidence="2 5" id="KW-0436">Ligase</keyword>
<evidence type="ECO:0000259" key="3">
    <source>
        <dbReference type="Pfam" id="PF00501"/>
    </source>
</evidence>
<name>A0A3G2JDQ5_9ACTN</name>
<dbReference type="InterPro" id="IPR020845">
    <property type="entry name" value="AMP-binding_CS"/>
</dbReference>
<dbReference type="InterPro" id="IPR025110">
    <property type="entry name" value="AMP-bd_C"/>
</dbReference>
<feature type="domain" description="AMP-dependent synthetase/ligase" evidence="3">
    <location>
        <begin position="10"/>
        <end position="369"/>
    </location>
</feature>
<organism evidence="5 6">
    <name type="scientific">Streptomyces dangxiongensis</name>
    <dbReference type="NCBI Taxonomy" id="1442032"/>
    <lineage>
        <taxon>Bacteria</taxon>
        <taxon>Bacillati</taxon>
        <taxon>Actinomycetota</taxon>
        <taxon>Actinomycetes</taxon>
        <taxon>Kitasatosporales</taxon>
        <taxon>Streptomycetaceae</taxon>
        <taxon>Streptomyces</taxon>
    </lineage>
</organism>
<keyword evidence="6" id="KW-1185">Reference proteome</keyword>
<dbReference type="OrthoDB" id="9803968at2"/>
<dbReference type="KEGG" id="sdd:D9753_06670"/>
<dbReference type="PROSITE" id="PS00455">
    <property type="entry name" value="AMP_BINDING"/>
    <property type="match status" value="1"/>
</dbReference>
<dbReference type="CDD" id="cd05936">
    <property type="entry name" value="FC-FACS_FadD_like"/>
    <property type="match status" value="1"/>
</dbReference>
<evidence type="ECO:0000259" key="4">
    <source>
        <dbReference type="Pfam" id="PF13193"/>
    </source>
</evidence>
<dbReference type="RefSeq" id="WP_121786156.1">
    <property type="nucleotide sequence ID" value="NZ_CP033073.1"/>
</dbReference>
<feature type="domain" description="AMP-binding enzyme C-terminal" evidence="4">
    <location>
        <begin position="419"/>
        <end position="497"/>
    </location>
</feature>
<accession>A0A3G2JDQ5</accession>
<protein>
    <submittedName>
        <fullName evidence="5">Long-chain fatty acid--CoA ligase</fullName>
    </submittedName>
</protein>
<proteinExistence type="inferred from homology"/>
<dbReference type="GO" id="GO:0031956">
    <property type="term" value="F:medium-chain fatty acid-CoA ligase activity"/>
    <property type="evidence" value="ECO:0007669"/>
    <property type="project" value="TreeGrafter"/>
</dbReference>
<dbReference type="Pfam" id="PF13193">
    <property type="entry name" value="AMP-binding_C"/>
    <property type="match status" value="1"/>
</dbReference>
<evidence type="ECO:0000313" key="5">
    <source>
        <dbReference type="EMBL" id="AYN38652.1"/>
    </source>
</evidence>
<evidence type="ECO:0000256" key="2">
    <source>
        <dbReference type="ARBA" id="ARBA00022598"/>
    </source>
</evidence>
<dbReference type="Gene3D" id="3.30.300.30">
    <property type="match status" value="1"/>
</dbReference>
<dbReference type="PANTHER" id="PTHR43201:SF5">
    <property type="entry name" value="MEDIUM-CHAIN ACYL-COA LIGASE ACSF2, MITOCHONDRIAL"/>
    <property type="match status" value="1"/>
</dbReference>
<reference evidence="5 6" key="1">
    <citation type="submission" date="2018-10" db="EMBL/GenBank/DDBJ databases">
        <title>The genome of Streptomyces dangxiongensis Z022.</title>
        <authorList>
            <person name="Zhang B."/>
        </authorList>
    </citation>
    <scope>NUCLEOTIDE SEQUENCE [LARGE SCALE GENOMIC DNA]</scope>
    <source>
        <strain evidence="5 6">Z022</strain>
    </source>
</reference>
<dbReference type="Gene3D" id="3.40.50.12780">
    <property type="entry name" value="N-terminal domain of ligase-like"/>
    <property type="match status" value="1"/>
</dbReference>